<dbReference type="InterPro" id="IPR002744">
    <property type="entry name" value="MIP18-like"/>
</dbReference>
<name>A0ABV9FAF7_9BACL</name>
<organism evidence="2 3">
    <name type="scientific">Cohnella hongkongensis</name>
    <dbReference type="NCBI Taxonomy" id="178337"/>
    <lineage>
        <taxon>Bacteria</taxon>
        <taxon>Bacillati</taxon>
        <taxon>Bacillota</taxon>
        <taxon>Bacilli</taxon>
        <taxon>Bacillales</taxon>
        <taxon>Paenibacillaceae</taxon>
        <taxon>Cohnella</taxon>
    </lineage>
</organism>
<gene>
    <name evidence="2" type="ORF">ACFO3S_07075</name>
</gene>
<accession>A0ABV9FAF7</accession>
<dbReference type="SUPFAM" id="SSF117916">
    <property type="entry name" value="Fe-S cluster assembly (FSCA) domain-like"/>
    <property type="match status" value="1"/>
</dbReference>
<dbReference type="Proteomes" id="UP001596028">
    <property type="component" value="Unassembled WGS sequence"/>
</dbReference>
<dbReference type="PANTHER" id="PTHR42831:SF1">
    <property type="entry name" value="FE-S PROTEIN MATURATION AUXILIARY FACTOR YITW"/>
    <property type="match status" value="1"/>
</dbReference>
<sequence length="100" mass="11451">MAHSEERLRELLKEVYDPELGINIVDLGLVYEVREEPDRIYVKMTLTTPGCPLHDTIAGGVKWVLAERTGQADVHVDIVWEPKWSPRMMSMEAKETLGFL</sequence>
<dbReference type="RefSeq" id="WP_378093779.1">
    <property type="nucleotide sequence ID" value="NZ_JBHSEP010000003.1"/>
</dbReference>
<proteinExistence type="predicted"/>
<dbReference type="InterPro" id="IPR052339">
    <property type="entry name" value="Fe-S_Maturation_MIP18"/>
</dbReference>
<dbReference type="Gene3D" id="3.30.300.130">
    <property type="entry name" value="Fe-S cluster assembly (FSCA)"/>
    <property type="match status" value="1"/>
</dbReference>
<dbReference type="EMBL" id="JBHSEP010000003">
    <property type="protein sequence ID" value="MFC4598000.1"/>
    <property type="molecule type" value="Genomic_DNA"/>
</dbReference>
<dbReference type="PANTHER" id="PTHR42831">
    <property type="entry name" value="FE-S PROTEIN MATURATION AUXILIARY FACTOR YITW"/>
    <property type="match status" value="1"/>
</dbReference>
<evidence type="ECO:0000313" key="3">
    <source>
        <dbReference type="Proteomes" id="UP001596028"/>
    </source>
</evidence>
<reference evidence="3" key="1">
    <citation type="journal article" date="2019" name="Int. J. Syst. Evol. Microbiol.">
        <title>The Global Catalogue of Microorganisms (GCM) 10K type strain sequencing project: providing services to taxonomists for standard genome sequencing and annotation.</title>
        <authorList>
            <consortium name="The Broad Institute Genomics Platform"/>
            <consortium name="The Broad Institute Genome Sequencing Center for Infectious Disease"/>
            <person name="Wu L."/>
            <person name="Ma J."/>
        </authorList>
    </citation>
    <scope>NUCLEOTIDE SEQUENCE [LARGE SCALE GENOMIC DNA]</scope>
    <source>
        <strain evidence="3">CCUG 49571</strain>
    </source>
</reference>
<feature type="domain" description="MIP18 family-like" evidence="1">
    <location>
        <begin position="5"/>
        <end position="76"/>
    </location>
</feature>
<evidence type="ECO:0000313" key="2">
    <source>
        <dbReference type="EMBL" id="MFC4598000.1"/>
    </source>
</evidence>
<dbReference type="InterPro" id="IPR034904">
    <property type="entry name" value="FSCA_dom_sf"/>
</dbReference>
<protein>
    <submittedName>
        <fullName evidence="2">Metal-sulfur cluster assembly factor</fullName>
    </submittedName>
</protein>
<evidence type="ECO:0000259" key="1">
    <source>
        <dbReference type="Pfam" id="PF01883"/>
    </source>
</evidence>
<dbReference type="Pfam" id="PF01883">
    <property type="entry name" value="FeS_assembly_P"/>
    <property type="match status" value="1"/>
</dbReference>
<keyword evidence="3" id="KW-1185">Reference proteome</keyword>
<comment type="caution">
    <text evidence="2">The sequence shown here is derived from an EMBL/GenBank/DDBJ whole genome shotgun (WGS) entry which is preliminary data.</text>
</comment>